<dbReference type="Gene3D" id="1.50.10.20">
    <property type="match status" value="1"/>
</dbReference>
<dbReference type="Proteomes" id="UP000294668">
    <property type="component" value="Unassembled WGS sequence"/>
</dbReference>
<dbReference type="SUPFAM" id="SSF48239">
    <property type="entry name" value="Terpenoid cyclases/Protein prenyltransferases"/>
    <property type="match status" value="1"/>
</dbReference>
<gene>
    <name evidence="3" type="ORF">C5L28_001252</name>
    <name evidence="2" type="ORF">LPKJCM_01018</name>
</gene>
<keyword evidence="5" id="KW-1185">Reference proteome</keyword>
<sequence length="348" mass="36908">MKSMKKLITLSMTGLLLASAAAPLADVHAAGVKTASAAYQSSKTKASYTYAKKMLVKNRTGFSGKTSYIFSKKAYPTSGAVYGYSDFLLGLKGLGYKFTKAQRTRVADSLVLNRKSTAADLATAIIATRAVGLNPQKLHKTGAKKTLNLVSALYHRSLTKQTVNVQSQALIALSTGSYQRPSNAKFSKSSLSQTIVKNQLSNNGWSYNNQVANADSDTTAMAITALARGKSNSSAVNTAIAKGQSYLKNAVYPSGAFGYAYQGKTFPNANSTAEAIIAFSTKQNTVKLVNGYFKSGQTTSPMRAMLGYVRSTGSIKGAATQTLGVGQVNLANAAYRQALSHRSVYSIK</sequence>
<reference evidence="2 4" key="1">
    <citation type="journal article" date="2017" name="Biosci Microbiota Food Health">
        <title>Genomic characterization reconfirms the taxonomic status of Lactobacillus parakefiri.</title>
        <authorList>
            <person name="Tanizawa Y."/>
            <person name="Kobayashi H."/>
            <person name="Kaminuma E."/>
            <person name="Sakamoto M."/>
            <person name="Ohkuma M."/>
            <person name="Nakamura Y."/>
            <person name="Arita M."/>
            <person name="Tohno M."/>
        </authorList>
    </citation>
    <scope>NUCLEOTIDE SEQUENCE [LARGE SCALE GENOMIC DNA]</scope>
    <source>
        <strain evidence="2 4">JCM 8573</strain>
    </source>
</reference>
<dbReference type="OrthoDB" id="2325995at2"/>
<proteinExistence type="predicted"/>
<evidence type="ECO:0000313" key="2">
    <source>
        <dbReference type="EMBL" id="GAW71913.1"/>
    </source>
</evidence>
<evidence type="ECO:0000256" key="1">
    <source>
        <dbReference type="SAM" id="SignalP"/>
    </source>
</evidence>
<evidence type="ECO:0000313" key="4">
    <source>
        <dbReference type="Proteomes" id="UP000214739"/>
    </source>
</evidence>
<dbReference type="EMBL" id="PUFL01000073">
    <property type="protein sequence ID" value="TDG89930.1"/>
    <property type="molecule type" value="Genomic_DNA"/>
</dbReference>
<dbReference type="Proteomes" id="UP000214739">
    <property type="component" value="Unassembled WGS sequence"/>
</dbReference>
<protein>
    <recommendedName>
        <fullName evidence="6">Fucose-binding lectin II</fullName>
    </recommendedName>
</protein>
<comment type="caution">
    <text evidence="2">The sequence shown here is derived from an EMBL/GenBank/DDBJ whole genome shotgun (WGS) entry which is preliminary data.</text>
</comment>
<dbReference type="EMBL" id="BDGB01000046">
    <property type="protein sequence ID" value="GAW71913.1"/>
    <property type="molecule type" value="Genomic_DNA"/>
</dbReference>
<dbReference type="InterPro" id="IPR008930">
    <property type="entry name" value="Terpenoid_cyclase/PrenylTrfase"/>
</dbReference>
<reference evidence="3" key="3">
    <citation type="submission" date="2019-02" db="EMBL/GenBank/DDBJ databases">
        <authorList>
            <person name="Buron G."/>
            <person name="Chaylann A."/>
            <person name="Dolejs I."/>
            <person name="Forster J."/>
            <person name="Miks M.H."/>
        </authorList>
    </citation>
    <scope>NUCLEOTIDE SEQUENCE</scope>
    <source>
        <strain evidence="3">DSM 10551</strain>
    </source>
</reference>
<evidence type="ECO:0000313" key="3">
    <source>
        <dbReference type="EMBL" id="TDG89930.1"/>
    </source>
</evidence>
<accession>A0A224VFN2</accession>
<evidence type="ECO:0008006" key="6">
    <source>
        <dbReference type="Google" id="ProtNLM"/>
    </source>
</evidence>
<reference evidence="3 5" key="2">
    <citation type="journal article" date="2019" name="Appl. Microbiol. Biotechnol.">
        <title>Uncovering carbohydrate metabolism through a genotype-phenotype association study of 56 lactic acid bacteria genomes.</title>
        <authorList>
            <person name="Buron-Moles G."/>
            <person name="Chailyan A."/>
            <person name="Dolejs I."/>
            <person name="Forster J."/>
            <person name="Miks M.H."/>
        </authorList>
    </citation>
    <scope>NUCLEOTIDE SEQUENCE [LARGE SCALE GENOMIC DNA]</scope>
    <source>
        <strain evidence="3 5">DSM 10551</strain>
    </source>
</reference>
<dbReference type="AlphaFoldDB" id="A0A224VFN2"/>
<dbReference type="RefSeq" id="WP_057962949.1">
    <property type="nucleotide sequence ID" value="NZ_BAAAXO010000017.1"/>
</dbReference>
<keyword evidence="1" id="KW-0732">Signal</keyword>
<feature type="signal peptide" evidence="1">
    <location>
        <begin position="1"/>
        <end position="25"/>
    </location>
</feature>
<feature type="chain" id="PRO_5044569630" description="Fucose-binding lectin II" evidence="1">
    <location>
        <begin position="26"/>
        <end position="348"/>
    </location>
</feature>
<name>A0A224VFN2_9LACO</name>
<evidence type="ECO:0000313" key="5">
    <source>
        <dbReference type="Proteomes" id="UP000294668"/>
    </source>
</evidence>
<organism evidence="2 4">
    <name type="scientific">Lentilactobacillus parakefiri</name>
    <dbReference type="NCBI Taxonomy" id="152332"/>
    <lineage>
        <taxon>Bacteria</taxon>
        <taxon>Bacillati</taxon>
        <taxon>Bacillota</taxon>
        <taxon>Bacilli</taxon>
        <taxon>Lactobacillales</taxon>
        <taxon>Lactobacillaceae</taxon>
        <taxon>Lentilactobacillus</taxon>
    </lineage>
</organism>